<reference evidence="3 4" key="1">
    <citation type="submission" date="2018-07" db="EMBL/GenBank/DDBJ databases">
        <title>Genomic Encyclopedia of Type Strains, Phase IV (KMG-IV): sequencing the most valuable type-strain genomes for metagenomic binning, comparative biology and taxonomic classification.</title>
        <authorList>
            <person name="Goeker M."/>
        </authorList>
    </citation>
    <scope>NUCLEOTIDE SEQUENCE [LARGE SCALE GENOMIC DNA]</scope>
    <source>
        <strain evidence="3 4">DSM 100911</strain>
    </source>
</reference>
<dbReference type="AlphaFoldDB" id="A0A369ATT9"/>
<dbReference type="Proteomes" id="UP000252174">
    <property type="component" value="Unassembled WGS sequence"/>
</dbReference>
<protein>
    <submittedName>
        <fullName evidence="3">Uncharacterized protein</fullName>
    </submittedName>
</protein>
<sequence length="170" mass="18182">MTKPPTTPLLLLALAVAGAAAPAWAQNRIYRCGNEYTNDATRAKERGCKLVEGGNVTVVPGMRPAPASGAAPSAAPAAAPRVNDSEQRARDSDARAILEAELRKAEARRAELLKEYNDGFPQRSALEMRNVQAYQERTAALKAEIDRVESDIASLRRELGRLPASSGGSK</sequence>
<feature type="region of interest" description="Disordered" evidence="1">
    <location>
        <begin position="62"/>
        <end position="92"/>
    </location>
</feature>
<gene>
    <name evidence="3" type="ORF">DFR45_101287</name>
</gene>
<proteinExistence type="predicted"/>
<evidence type="ECO:0000313" key="3">
    <source>
        <dbReference type="EMBL" id="RCX11758.1"/>
    </source>
</evidence>
<dbReference type="EMBL" id="QPJU01000001">
    <property type="protein sequence ID" value="RCX11758.1"/>
    <property type="molecule type" value="Genomic_DNA"/>
</dbReference>
<keyword evidence="2" id="KW-0732">Signal</keyword>
<evidence type="ECO:0000256" key="1">
    <source>
        <dbReference type="SAM" id="MobiDB-lite"/>
    </source>
</evidence>
<feature type="chain" id="PRO_5016934280" evidence="2">
    <location>
        <begin position="26"/>
        <end position="170"/>
    </location>
</feature>
<feature type="compositionally biased region" description="Low complexity" evidence="1">
    <location>
        <begin position="64"/>
        <end position="80"/>
    </location>
</feature>
<organism evidence="3 4">
    <name type="scientific">Extensimonas vulgaris</name>
    <dbReference type="NCBI Taxonomy" id="1031594"/>
    <lineage>
        <taxon>Bacteria</taxon>
        <taxon>Pseudomonadati</taxon>
        <taxon>Pseudomonadota</taxon>
        <taxon>Betaproteobacteria</taxon>
        <taxon>Burkholderiales</taxon>
        <taxon>Comamonadaceae</taxon>
        <taxon>Extensimonas</taxon>
    </lineage>
</organism>
<feature type="compositionally biased region" description="Basic and acidic residues" evidence="1">
    <location>
        <begin position="83"/>
        <end position="92"/>
    </location>
</feature>
<feature type="signal peptide" evidence="2">
    <location>
        <begin position="1"/>
        <end position="25"/>
    </location>
</feature>
<comment type="caution">
    <text evidence="3">The sequence shown here is derived from an EMBL/GenBank/DDBJ whole genome shotgun (WGS) entry which is preliminary data.</text>
</comment>
<dbReference type="RefSeq" id="WP_241659379.1">
    <property type="nucleotide sequence ID" value="NZ_QPJU01000001.1"/>
</dbReference>
<keyword evidence="4" id="KW-1185">Reference proteome</keyword>
<evidence type="ECO:0000256" key="2">
    <source>
        <dbReference type="SAM" id="SignalP"/>
    </source>
</evidence>
<name>A0A369ATT9_9BURK</name>
<accession>A0A369ATT9</accession>
<evidence type="ECO:0000313" key="4">
    <source>
        <dbReference type="Proteomes" id="UP000252174"/>
    </source>
</evidence>